<dbReference type="AlphaFoldDB" id="A0A8R7U3M6"/>
<proteinExistence type="predicted"/>
<reference evidence="1" key="3">
    <citation type="submission" date="2022-06" db="UniProtKB">
        <authorList>
            <consortium name="EnsemblPlants"/>
        </authorList>
    </citation>
    <scope>IDENTIFICATION</scope>
</reference>
<dbReference type="Gramene" id="TuG1812G0400000889.01.T02">
    <property type="protein sequence ID" value="TuG1812G0400000889.01.T02"/>
    <property type="gene ID" value="TuG1812G0400000889.01"/>
</dbReference>
<accession>A0A8R7U3M6</accession>
<keyword evidence="2" id="KW-1185">Reference proteome</keyword>
<dbReference type="Gramene" id="TuG1812G0400000889.01.T01">
    <property type="protein sequence ID" value="TuG1812G0400000889.01.T01"/>
    <property type="gene ID" value="TuG1812G0400000889.01"/>
</dbReference>
<reference evidence="1" key="2">
    <citation type="submission" date="2018-03" db="EMBL/GenBank/DDBJ databases">
        <title>The Triticum urartu genome reveals the dynamic nature of wheat genome evolution.</title>
        <authorList>
            <person name="Ling H."/>
            <person name="Ma B."/>
            <person name="Shi X."/>
            <person name="Liu H."/>
            <person name="Dong L."/>
            <person name="Sun H."/>
            <person name="Cao Y."/>
            <person name="Gao Q."/>
            <person name="Zheng S."/>
            <person name="Li Y."/>
            <person name="Yu Y."/>
            <person name="Du H."/>
            <person name="Qi M."/>
            <person name="Li Y."/>
            <person name="Yu H."/>
            <person name="Cui Y."/>
            <person name="Wang N."/>
            <person name="Chen C."/>
            <person name="Wu H."/>
            <person name="Zhao Y."/>
            <person name="Zhang J."/>
            <person name="Li Y."/>
            <person name="Zhou W."/>
            <person name="Zhang B."/>
            <person name="Hu W."/>
            <person name="Eijk M."/>
            <person name="Tang J."/>
            <person name="Witsenboer H."/>
            <person name="Zhao S."/>
            <person name="Li Z."/>
            <person name="Zhang A."/>
            <person name="Wang D."/>
            <person name="Liang C."/>
        </authorList>
    </citation>
    <scope>NUCLEOTIDE SEQUENCE [LARGE SCALE GENOMIC DNA]</scope>
    <source>
        <strain evidence="1">cv. G1812</strain>
    </source>
</reference>
<protein>
    <submittedName>
        <fullName evidence="1">Uncharacterized protein</fullName>
    </submittedName>
</protein>
<dbReference type="EnsemblPlants" id="TuG1812G0400000889.01.T02">
    <property type="protein sequence ID" value="TuG1812G0400000889.01.T02"/>
    <property type="gene ID" value="TuG1812G0400000889.01"/>
</dbReference>
<dbReference type="Proteomes" id="UP000015106">
    <property type="component" value="Chromosome 4"/>
</dbReference>
<sequence>MGRHPNLPPPWTTLEKITGILPPHLISIQWVGLPDLPPLRTQEQFHQWLICDVRLSMEVWALLLFPRRSRVGALAAGSTAFLSFFRREIYCLPPAILSNIC</sequence>
<dbReference type="EnsemblPlants" id="TuG1812G0400000889.01.T03">
    <property type="protein sequence ID" value="TuG1812G0400000889.01.T03"/>
    <property type="gene ID" value="TuG1812G0400000889.01"/>
</dbReference>
<name>A0A8R7U3M6_TRIUA</name>
<evidence type="ECO:0000313" key="2">
    <source>
        <dbReference type="Proteomes" id="UP000015106"/>
    </source>
</evidence>
<reference evidence="2" key="1">
    <citation type="journal article" date="2013" name="Nature">
        <title>Draft genome of the wheat A-genome progenitor Triticum urartu.</title>
        <authorList>
            <person name="Ling H.Q."/>
            <person name="Zhao S."/>
            <person name="Liu D."/>
            <person name="Wang J."/>
            <person name="Sun H."/>
            <person name="Zhang C."/>
            <person name="Fan H."/>
            <person name="Li D."/>
            <person name="Dong L."/>
            <person name="Tao Y."/>
            <person name="Gao C."/>
            <person name="Wu H."/>
            <person name="Li Y."/>
            <person name="Cui Y."/>
            <person name="Guo X."/>
            <person name="Zheng S."/>
            <person name="Wang B."/>
            <person name="Yu K."/>
            <person name="Liang Q."/>
            <person name="Yang W."/>
            <person name="Lou X."/>
            <person name="Chen J."/>
            <person name="Feng M."/>
            <person name="Jian J."/>
            <person name="Zhang X."/>
            <person name="Luo G."/>
            <person name="Jiang Y."/>
            <person name="Liu J."/>
            <person name="Wang Z."/>
            <person name="Sha Y."/>
            <person name="Zhang B."/>
            <person name="Wu H."/>
            <person name="Tang D."/>
            <person name="Shen Q."/>
            <person name="Xue P."/>
            <person name="Zou S."/>
            <person name="Wang X."/>
            <person name="Liu X."/>
            <person name="Wang F."/>
            <person name="Yang Y."/>
            <person name="An X."/>
            <person name="Dong Z."/>
            <person name="Zhang K."/>
            <person name="Zhang X."/>
            <person name="Luo M.C."/>
            <person name="Dvorak J."/>
            <person name="Tong Y."/>
            <person name="Wang J."/>
            <person name="Yang H."/>
            <person name="Li Z."/>
            <person name="Wang D."/>
            <person name="Zhang A."/>
            <person name="Wang J."/>
        </authorList>
    </citation>
    <scope>NUCLEOTIDE SEQUENCE</scope>
    <source>
        <strain evidence="2">cv. G1812</strain>
    </source>
</reference>
<dbReference type="EnsemblPlants" id="TuG1812G0400000889.01.T01">
    <property type="protein sequence ID" value="TuG1812G0400000889.01.T01"/>
    <property type="gene ID" value="TuG1812G0400000889.01"/>
</dbReference>
<evidence type="ECO:0000313" key="1">
    <source>
        <dbReference type="EnsemblPlants" id="TuG1812G0400000889.01.T02"/>
    </source>
</evidence>
<dbReference type="Gramene" id="TuG1812G0400000889.01.T03">
    <property type="protein sequence ID" value="TuG1812G0400000889.01.T03"/>
    <property type="gene ID" value="TuG1812G0400000889.01"/>
</dbReference>
<organism evidence="1 2">
    <name type="scientific">Triticum urartu</name>
    <name type="common">Red wild einkorn</name>
    <name type="synonym">Crithodium urartu</name>
    <dbReference type="NCBI Taxonomy" id="4572"/>
    <lineage>
        <taxon>Eukaryota</taxon>
        <taxon>Viridiplantae</taxon>
        <taxon>Streptophyta</taxon>
        <taxon>Embryophyta</taxon>
        <taxon>Tracheophyta</taxon>
        <taxon>Spermatophyta</taxon>
        <taxon>Magnoliopsida</taxon>
        <taxon>Liliopsida</taxon>
        <taxon>Poales</taxon>
        <taxon>Poaceae</taxon>
        <taxon>BOP clade</taxon>
        <taxon>Pooideae</taxon>
        <taxon>Triticodae</taxon>
        <taxon>Triticeae</taxon>
        <taxon>Triticinae</taxon>
        <taxon>Triticum</taxon>
    </lineage>
</organism>